<dbReference type="Pfam" id="PF01522">
    <property type="entry name" value="Polysacc_deac_1"/>
    <property type="match status" value="1"/>
</dbReference>
<evidence type="ECO:0000259" key="4">
    <source>
        <dbReference type="PROSITE" id="PS51677"/>
    </source>
</evidence>
<evidence type="ECO:0000313" key="6">
    <source>
        <dbReference type="Proteomes" id="UP000231581"/>
    </source>
</evidence>
<feature type="domain" description="NodB homology" evidence="4">
    <location>
        <begin position="148"/>
        <end position="308"/>
    </location>
</feature>
<keyword evidence="3" id="KW-0812">Transmembrane</keyword>
<dbReference type="InterPro" id="IPR051398">
    <property type="entry name" value="Polysacch_Deacetylase"/>
</dbReference>
<dbReference type="Gene3D" id="3.20.20.370">
    <property type="entry name" value="Glycoside hydrolase/deacetylase"/>
    <property type="match status" value="1"/>
</dbReference>
<reference evidence="5 6" key="1">
    <citation type="submission" date="2017-09" db="EMBL/GenBank/DDBJ databases">
        <title>Depth-based differentiation of microbial function through sediment-hosted aquifers and enrichment of novel symbionts in the deep terrestrial subsurface.</title>
        <authorList>
            <person name="Probst A.J."/>
            <person name="Ladd B."/>
            <person name="Jarett J.K."/>
            <person name="Geller-Mcgrath D.E."/>
            <person name="Sieber C.M."/>
            <person name="Emerson J.B."/>
            <person name="Anantharaman K."/>
            <person name="Thomas B.C."/>
            <person name="Malmstrom R."/>
            <person name="Stieglmeier M."/>
            <person name="Klingl A."/>
            <person name="Woyke T."/>
            <person name="Ryan C.M."/>
            <person name="Banfield J.F."/>
        </authorList>
    </citation>
    <scope>NUCLEOTIDE SEQUENCE [LARGE SCALE GENOMIC DNA]</scope>
    <source>
        <strain evidence="5">CG22_combo_CG10-13_8_21_14_all_47_17</strain>
    </source>
</reference>
<name>A0A2H0BUR1_9BACT</name>
<evidence type="ECO:0000313" key="5">
    <source>
        <dbReference type="EMBL" id="PIP60790.1"/>
    </source>
</evidence>
<dbReference type="InterPro" id="IPR002509">
    <property type="entry name" value="NODB_dom"/>
</dbReference>
<dbReference type="GO" id="GO:0005975">
    <property type="term" value="P:carbohydrate metabolic process"/>
    <property type="evidence" value="ECO:0007669"/>
    <property type="project" value="InterPro"/>
</dbReference>
<sequence>MSKKPPKHRHKISGLLVIVMAVLFSFAFLFAWSAQSFSWGFSSIRSTIDEYATASNASDVCMTKHTCGEADGIPPDPAHPGSVEIPVLMFHHVRPLYPWLNAKERLYTITPQRLKTQLEEALSAGYHPISLEEFEYALTTSTLRLPEHPILLTFDDGHRGHYQYVFPLLKTLNIPATFFIIADNNILNGYMTNDMIKEVSESGLVNIGSHTRSHMLMQYGKLRRDQEIAGSKFDLETLLGKPVTAFAYPYGAMSKTIEKEVKASGYDLAFRIGPEVIHTSSTRYGLRRIQVTQTDAIPGLIKTYTPKK</sequence>
<dbReference type="GO" id="GO:0016810">
    <property type="term" value="F:hydrolase activity, acting on carbon-nitrogen (but not peptide) bonds"/>
    <property type="evidence" value="ECO:0007669"/>
    <property type="project" value="InterPro"/>
</dbReference>
<keyword evidence="3" id="KW-1133">Transmembrane helix</keyword>
<organism evidence="5 6">
    <name type="scientific">Candidatus Uhrbacteria bacterium CG22_combo_CG10-13_8_21_14_all_47_17</name>
    <dbReference type="NCBI Taxonomy" id="1975041"/>
    <lineage>
        <taxon>Bacteria</taxon>
        <taxon>Candidatus Uhriibacteriota</taxon>
    </lineage>
</organism>
<evidence type="ECO:0000256" key="2">
    <source>
        <dbReference type="ARBA" id="ARBA00022729"/>
    </source>
</evidence>
<comment type="caution">
    <text evidence="5">The sequence shown here is derived from an EMBL/GenBank/DDBJ whole genome shotgun (WGS) entry which is preliminary data.</text>
</comment>
<dbReference type="GO" id="GO:0005576">
    <property type="term" value="C:extracellular region"/>
    <property type="evidence" value="ECO:0007669"/>
    <property type="project" value="UniProtKB-SubCell"/>
</dbReference>
<dbReference type="InterPro" id="IPR011330">
    <property type="entry name" value="Glyco_hydro/deAcase_b/a-brl"/>
</dbReference>
<dbReference type="CDD" id="cd10918">
    <property type="entry name" value="CE4_NodB_like_5s_6s"/>
    <property type="match status" value="1"/>
</dbReference>
<keyword evidence="2" id="KW-0732">Signal</keyword>
<accession>A0A2H0BUR1</accession>
<dbReference type="EMBL" id="PCSZ01000030">
    <property type="protein sequence ID" value="PIP60790.1"/>
    <property type="molecule type" value="Genomic_DNA"/>
</dbReference>
<evidence type="ECO:0000256" key="3">
    <source>
        <dbReference type="SAM" id="Phobius"/>
    </source>
</evidence>
<evidence type="ECO:0000256" key="1">
    <source>
        <dbReference type="ARBA" id="ARBA00004613"/>
    </source>
</evidence>
<dbReference type="PANTHER" id="PTHR34216:SF3">
    <property type="entry name" value="POLY-BETA-1,6-N-ACETYL-D-GLUCOSAMINE N-DEACETYLASE"/>
    <property type="match status" value="1"/>
</dbReference>
<dbReference type="AlphaFoldDB" id="A0A2H0BUR1"/>
<dbReference type="PROSITE" id="PS51677">
    <property type="entry name" value="NODB"/>
    <property type="match status" value="1"/>
</dbReference>
<dbReference type="PANTHER" id="PTHR34216">
    <property type="match status" value="1"/>
</dbReference>
<gene>
    <name evidence="5" type="ORF">COX00_01270</name>
</gene>
<feature type="transmembrane region" description="Helical" evidence="3">
    <location>
        <begin position="12"/>
        <end position="32"/>
    </location>
</feature>
<keyword evidence="3" id="KW-0472">Membrane</keyword>
<proteinExistence type="predicted"/>
<dbReference type="SUPFAM" id="SSF88713">
    <property type="entry name" value="Glycoside hydrolase/deacetylase"/>
    <property type="match status" value="1"/>
</dbReference>
<dbReference type="Proteomes" id="UP000231581">
    <property type="component" value="Unassembled WGS sequence"/>
</dbReference>
<protein>
    <recommendedName>
        <fullName evidence="4">NodB homology domain-containing protein</fullName>
    </recommendedName>
</protein>
<comment type="subcellular location">
    <subcellularLocation>
        <location evidence="1">Secreted</location>
    </subcellularLocation>
</comment>